<dbReference type="GO" id="GO:0009847">
    <property type="term" value="P:spore germination"/>
    <property type="evidence" value="ECO:0007669"/>
    <property type="project" value="InterPro"/>
</dbReference>
<feature type="transmembrane region" description="Helical" evidence="4">
    <location>
        <begin position="454"/>
        <end position="479"/>
    </location>
</feature>
<evidence type="ECO:0000256" key="2">
    <source>
        <dbReference type="ARBA" id="ARBA00023136"/>
    </source>
</evidence>
<feature type="transmembrane region" description="Helical" evidence="4">
    <location>
        <begin position="329"/>
        <end position="351"/>
    </location>
</feature>
<reference evidence="5 6" key="1">
    <citation type="submission" date="2017-04" db="EMBL/GenBank/DDBJ databases">
        <authorList>
            <person name="Afonso C.L."/>
            <person name="Miller P.J."/>
            <person name="Scott M.A."/>
            <person name="Spackman E."/>
            <person name="Goraichik I."/>
            <person name="Dimitrov K.M."/>
            <person name="Suarez D.L."/>
            <person name="Swayne D.E."/>
        </authorList>
    </citation>
    <scope>NUCLEOTIDE SEQUENCE [LARGE SCALE GENOMIC DNA]</scope>
    <source>
        <strain evidence="5 6">ToBE</strain>
    </source>
</reference>
<accession>A0A1W1W2J3</accession>
<keyword evidence="4" id="KW-1133">Transmembrane helix</keyword>
<dbReference type="STRING" id="698762.SAMN00808754_3110"/>
<sequence>MPRPYRKPLRLFQHRQKGASRSRGSSGGQGKKFPYPPLDHYILTPDLKDNLQQLKEIFHNSSDVVKRDFLIGGQAKAAIIYIDGLADKKLIEDTLLRTLQHIPPDLARTLVEKTAPLDRVVEIIVPLADVSPVESVSDIVNHVLCGDAVLLFDGYTKALATSTRSWEHRSIDEPLTESAVRGSREGFVENLRTNTALIRRRLKTPALKVENLCLGRYSQTNVALVYLHTLADPALLQEVRRRLERINIDGILESAYIEELIEDNPASPFPQIDHTERPDKVVAALLEGRVALLIDNTPYALIVPTVFIQFMQASEDYYERYWLASFLRLLRFVVLNIALLLPSIYVAVSTYHQEMLPTRLLIRLAAQREGVPFPALVEALLLELVFEVLREAGVRLPRMVGQAVSIVGALVIGEAAVSAGLFSPAMVIVVALTGISSFALPIFAMAITIRLLRFIMLILAGVLGFYGIMIGLLAVLIHLTTLRSFGVDYLSPVTPYHVRDFKDVFVRTPLWARFTRPTRIGYRDPWRQGAPLRPTPPTSSNQEPRGGAE</sequence>
<feature type="transmembrane region" description="Helical" evidence="4">
    <location>
        <begin position="428"/>
        <end position="447"/>
    </location>
</feature>
<dbReference type="EMBL" id="LT838272">
    <property type="protein sequence ID" value="SMB99816.1"/>
    <property type="molecule type" value="Genomic_DNA"/>
</dbReference>
<proteinExistence type="inferred from homology"/>
<dbReference type="Proteomes" id="UP000192569">
    <property type="component" value="Chromosome I"/>
</dbReference>
<keyword evidence="4" id="KW-0812">Transmembrane</keyword>
<evidence type="ECO:0000256" key="4">
    <source>
        <dbReference type="SAM" id="Phobius"/>
    </source>
</evidence>
<feature type="region of interest" description="Disordered" evidence="3">
    <location>
        <begin position="522"/>
        <end position="549"/>
    </location>
</feature>
<dbReference type="InterPro" id="IPR004995">
    <property type="entry name" value="Spore_Ger"/>
</dbReference>
<dbReference type="GO" id="GO:0016020">
    <property type="term" value="C:membrane"/>
    <property type="evidence" value="ECO:0007669"/>
    <property type="project" value="InterPro"/>
</dbReference>
<comment type="similarity">
    <text evidence="1">Belongs to the GerABKA family.</text>
</comment>
<gene>
    <name evidence="5" type="ORF">SAMN00808754_3110</name>
</gene>
<dbReference type="OrthoDB" id="1726708at2"/>
<organism evidence="5 6">
    <name type="scientific">Thermanaeromonas toyohensis ToBE</name>
    <dbReference type="NCBI Taxonomy" id="698762"/>
    <lineage>
        <taxon>Bacteria</taxon>
        <taxon>Bacillati</taxon>
        <taxon>Bacillota</taxon>
        <taxon>Clostridia</taxon>
        <taxon>Neomoorellales</taxon>
        <taxon>Neomoorellaceae</taxon>
        <taxon>Thermanaeromonas</taxon>
    </lineage>
</organism>
<keyword evidence="2 4" id="KW-0472">Membrane</keyword>
<dbReference type="AlphaFoldDB" id="A0A1W1W2J3"/>
<evidence type="ECO:0000313" key="6">
    <source>
        <dbReference type="Proteomes" id="UP000192569"/>
    </source>
</evidence>
<protein>
    <submittedName>
        <fullName evidence="5">Spore germination protein KA</fullName>
    </submittedName>
</protein>
<dbReference type="PANTHER" id="PTHR22550">
    <property type="entry name" value="SPORE GERMINATION PROTEIN"/>
    <property type="match status" value="1"/>
</dbReference>
<feature type="compositionally biased region" description="Basic residues" evidence="3">
    <location>
        <begin position="1"/>
        <end position="20"/>
    </location>
</feature>
<dbReference type="PANTHER" id="PTHR22550:SF5">
    <property type="entry name" value="LEUCINE ZIPPER PROTEIN 4"/>
    <property type="match status" value="1"/>
</dbReference>
<keyword evidence="6" id="KW-1185">Reference proteome</keyword>
<dbReference type="InterPro" id="IPR050768">
    <property type="entry name" value="UPF0353/GerABKA_families"/>
</dbReference>
<feature type="transmembrane region" description="Helical" evidence="4">
    <location>
        <begin position="401"/>
        <end position="422"/>
    </location>
</feature>
<evidence type="ECO:0000256" key="1">
    <source>
        <dbReference type="ARBA" id="ARBA00005278"/>
    </source>
</evidence>
<evidence type="ECO:0000256" key="3">
    <source>
        <dbReference type="SAM" id="MobiDB-lite"/>
    </source>
</evidence>
<evidence type="ECO:0000313" key="5">
    <source>
        <dbReference type="EMBL" id="SMB99816.1"/>
    </source>
</evidence>
<dbReference type="Pfam" id="PF03323">
    <property type="entry name" value="GerA"/>
    <property type="match status" value="1"/>
</dbReference>
<feature type="region of interest" description="Disordered" evidence="3">
    <location>
        <begin position="1"/>
        <end position="31"/>
    </location>
</feature>
<dbReference type="PIRSF" id="PIRSF005690">
    <property type="entry name" value="GerBA"/>
    <property type="match status" value="1"/>
</dbReference>
<name>A0A1W1W2J3_9FIRM</name>